<evidence type="ECO:0000313" key="3">
    <source>
        <dbReference type="Proteomes" id="UP000323917"/>
    </source>
</evidence>
<feature type="chain" id="PRO_5023078545" evidence="1">
    <location>
        <begin position="26"/>
        <end position="194"/>
    </location>
</feature>
<dbReference type="RefSeq" id="WP_148072354.1">
    <property type="nucleotide sequence ID" value="NZ_CP042913.1"/>
</dbReference>
<dbReference type="AlphaFoldDB" id="A0A5B9Q863"/>
<dbReference type="OrthoDB" id="289663at2"/>
<evidence type="ECO:0000313" key="2">
    <source>
        <dbReference type="EMBL" id="QEG33612.1"/>
    </source>
</evidence>
<gene>
    <name evidence="2" type="ORF">Pr1d_08760</name>
</gene>
<keyword evidence="3" id="KW-1185">Reference proteome</keyword>
<keyword evidence="1" id="KW-0732">Signal</keyword>
<organism evidence="2 3">
    <name type="scientific">Bythopirellula goksoeyrii</name>
    <dbReference type="NCBI Taxonomy" id="1400387"/>
    <lineage>
        <taxon>Bacteria</taxon>
        <taxon>Pseudomonadati</taxon>
        <taxon>Planctomycetota</taxon>
        <taxon>Planctomycetia</taxon>
        <taxon>Pirellulales</taxon>
        <taxon>Lacipirellulaceae</taxon>
        <taxon>Bythopirellula</taxon>
    </lineage>
</organism>
<name>A0A5B9Q863_9BACT</name>
<dbReference type="EMBL" id="CP042913">
    <property type="protein sequence ID" value="QEG33612.1"/>
    <property type="molecule type" value="Genomic_DNA"/>
</dbReference>
<feature type="signal peptide" evidence="1">
    <location>
        <begin position="1"/>
        <end position="25"/>
    </location>
</feature>
<accession>A0A5B9Q863</accession>
<evidence type="ECO:0000256" key="1">
    <source>
        <dbReference type="SAM" id="SignalP"/>
    </source>
</evidence>
<proteinExistence type="predicted"/>
<sequence precursor="true">MSKQQISIAVLFSLSLMVFSTQALHAQYANARLNSLYNRNSMENYTVERVQQRAISRAIRPTGVQGVNRQTYAPSYLNDMSQKRKPFAGVDRGPAVSPYLTLTNALNNPFSTTSTDYYNIVRPQQQQERINQRVAQQQYIQQKKLNQVAAQGPYSITGDDELAPTGHGSGFMQFGAYMNTGNYFAPPTQPKQNR</sequence>
<protein>
    <submittedName>
        <fullName evidence="2">Uncharacterized protein</fullName>
    </submittedName>
</protein>
<dbReference type="KEGG" id="bgok:Pr1d_08760"/>
<dbReference type="Proteomes" id="UP000323917">
    <property type="component" value="Chromosome"/>
</dbReference>
<reference evidence="2 3" key="1">
    <citation type="submission" date="2019-08" db="EMBL/GenBank/DDBJ databases">
        <title>Deep-cultivation of Planctomycetes and their phenomic and genomic characterization uncovers novel biology.</title>
        <authorList>
            <person name="Wiegand S."/>
            <person name="Jogler M."/>
            <person name="Boedeker C."/>
            <person name="Pinto D."/>
            <person name="Vollmers J."/>
            <person name="Rivas-Marin E."/>
            <person name="Kohn T."/>
            <person name="Peeters S.H."/>
            <person name="Heuer A."/>
            <person name="Rast P."/>
            <person name="Oberbeckmann S."/>
            <person name="Bunk B."/>
            <person name="Jeske O."/>
            <person name="Meyerdierks A."/>
            <person name="Storesund J.E."/>
            <person name="Kallscheuer N."/>
            <person name="Luecker S."/>
            <person name="Lage O.M."/>
            <person name="Pohl T."/>
            <person name="Merkel B.J."/>
            <person name="Hornburger P."/>
            <person name="Mueller R.-W."/>
            <person name="Bruemmer F."/>
            <person name="Labrenz M."/>
            <person name="Spormann A.M."/>
            <person name="Op den Camp H."/>
            <person name="Overmann J."/>
            <person name="Amann R."/>
            <person name="Jetten M.S.M."/>
            <person name="Mascher T."/>
            <person name="Medema M.H."/>
            <person name="Devos D.P."/>
            <person name="Kaster A.-K."/>
            <person name="Ovreas L."/>
            <person name="Rohde M."/>
            <person name="Galperin M.Y."/>
            <person name="Jogler C."/>
        </authorList>
    </citation>
    <scope>NUCLEOTIDE SEQUENCE [LARGE SCALE GENOMIC DNA]</scope>
    <source>
        <strain evidence="2 3">Pr1d</strain>
    </source>
</reference>